<dbReference type="Proteomes" id="UP001153678">
    <property type="component" value="Unassembled WGS sequence"/>
</dbReference>
<dbReference type="EMBL" id="CAMKVN010001484">
    <property type="protein sequence ID" value="CAI2176289.1"/>
    <property type="molecule type" value="Genomic_DNA"/>
</dbReference>
<feature type="region of interest" description="Disordered" evidence="1">
    <location>
        <begin position="36"/>
        <end position="67"/>
    </location>
</feature>
<sequence length="313" mass="36572">MANMQDSSEYLRKTSHLYEINLKDNDNDNCCQPFTTNQNMIDGRVQPNYSTDPAEHSTSHNKEPSRWLPKLDEGPILIIENNANKLSELPKRDNEALESRVNEYDNIDVVSEEKNKEQELFNKINEILTSDYGKATKSLVNEPNPFLPRDFKERVIQSDEFIQGYENLAPFNNPRCRMCENVKRHRDKLSRIRYATITDDPIRENELKPLINNNKYTISENMQCDEQTRALTHRNVVYNPTCLNDENTIKATSLEYWGDHSIGSVEHSLTQSEWNILKSSNESVNWSQHFSQLRNNTSSPNVRQRNRNVQFFI</sequence>
<gene>
    <name evidence="2" type="ORF">FWILDA_LOCUS7512</name>
</gene>
<organism evidence="2 3">
    <name type="scientific">Funneliformis geosporum</name>
    <dbReference type="NCBI Taxonomy" id="1117311"/>
    <lineage>
        <taxon>Eukaryota</taxon>
        <taxon>Fungi</taxon>
        <taxon>Fungi incertae sedis</taxon>
        <taxon>Mucoromycota</taxon>
        <taxon>Glomeromycotina</taxon>
        <taxon>Glomeromycetes</taxon>
        <taxon>Glomerales</taxon>
        <taxon>Glomeraceae</taxon>
        <taxon>Funneliformis</taxon>
    </lineage>
</organism>
<evidence type="ECO:0000313" key="2">
    <source>
        <dbReference type="EMBL" id="CAI2176289.1"/>
    </source>
</evidence>
<reference evidence="2" key="1">
    <citation type="submission" date="2022-08" db="EMBL/GenBank/DDBJ databases">
        <authorList>
            <person name="Kallberg Y."/>
            <person name="Tangrot J."/>
            <person name="Rosling A."/>
        </authorList>
    </citation>
    <scope>NUCLEOTIDE SEQUENCE</scope>
    <source>
        <strain evidence="2">Wild A</strain>
    </source>
</reference>
<dbReference type="OrthoDB" id="2416200at2759"/>
<feature type="compositionally biased region" description="Basic and acidic residues" evidence="1">
    <location>
        <begin position="53"/>
        <end position="67"/>
    </location>
</feature>
<comment type="caution">
    <text evidence="2">The sequence shown here is derived from an EMBL/GenBank/DDBJ whole genome shotgun (WGS) entry which is preliminary data.</text>
</comment>
<proteinExistence type="predicted"/>
<name>A0A9W4SPN6_9GLOM</name>
<evidence type="ECO:0000313" key="3">
    <source>
        <dbReference type="Proteomes" id="UP001153678"/>
    </source>
</evidence>
<protein>
    <submittedName>
        <fullName evidence="2">15487_t:CDS:1</fullName>
    </submittedName>
</protein>
<evidence type="ECO:0000256" key="1">
    <source>
        <dbReference type="SAM" id="MobiDB-lite"/>
    </source>
</evidence>
<keyword evidence="3" id="KW-1185">Reference proteome</keyword>
<dbReference type="AlphaFoldDB" id="A0A9W4SPN6"/>
<accession>A0A9W4SPN6</accession>